<evidence type="ECO:0000313" key="1">
    <source>
        <dbReference type="EMBL" id="KAL3535948.1"/>
    </source>
</evidence>
<dbReference type="AlphaFoldDB" id="A0ABD3AXV7"/>
<name>A0ABD3AXV7_9GENT</name>
<sequence>MIIKFSGYPHLRLTKFLNLTKLTTLLPHNLSNEASFEIFNALIDPNILLDDSDTLPSEVEKSLLKALKDTIGNIEDVSINKFFDEAIVVELAQHAVDLSSASDLHQQVI</sequence>
<keyword evidence="2" id="KW-1185">Reference proteome</keyword>
<protein>
    <submittedName>
        <fullName evidence="1">Uncharacterized protein</fullName>
    </submittedName>
</protein>
<reference evidence="1 2" key="1">
    <citation type="submission" date="2024-11" db="EMBL/GenBank/DDBJ databases">
        <title>A near-complete genome assembly of Cinchona calisaya.</title>
        <authorList>
            <person name="Lian D.C."/>
            <person name="Zhao X.W."/>
            <person name="Wei L."/>
        </authorList>
    </citation>
    <scope>NUCLEOTIDE SEQUENCE [LARGE SCALE GENOMIC DNA]</scope>
    <source>
        <tissue evidence="1">Nenye</tissue>
    </source>
</reference>
<evidence type="ECO:0000313" key="2">
    <source>
        <dbReference type="Proteomes" id="UP001630127"/>
    </source>
</evidence>
<gene>
    <name evidence="1" type="ORF">ACH5RR_004409</name>
</gene>
<dbReference type="EMBL" id="JBJUIK010000002">
    <property type="protein sequence ID" value="KAL3535948.1"/>
    <property type="molecule type" value="Genomic_DNA"/>
</dbReference>
<dbReference type="Proteomes" id="UP001630127">
    <property type="component" value="Unassembled WGS sequence"/>
</dbReference>
<organism evidence="1 2">
    <name type="scientific">Cinchona calisaya</name>
    <dbReference type="NCBI Taxonomy" id="153742"/>
    <lineage>
        <taxon>Eukaryota</taxon>
        <taxon>Viridiplantae</taxon>
        <taxon>Streptophyta</taxon>
        <taxon>Embryophyta</taxon>
        <taxon>Tracheophyta</taxon>
        <taxon>Spermatophyta</taxon>
        <taxon>Magnoliopsida</taxon>
        <taxon>eudicotyledons</taxon>
        <taxon>Gunneridae</taxon>
        <taxon>Pentapetalae</taxon>
        <taxon>asterids</taxon>
        <taxon>lamiids</taxon>
        <taxon>Gentianales</taxon>
        <taxon>Rubiaceae</taxon>
        <taxon>Cinchonoideae</taxon>
        <taxon>Cinchoneae</taxon>
        <taxon>Cinchona</taxon>
    </lineage>
</organism>
<proteinExistence type="predicted"/>
<accession>A0ABD3AXV7</accession>
<comment type="caution">
    <text evidence="1">The sequence shown here is derived from an EMBL/GenBank/DDBJ whole genome shotgun (WGS) entry which is preliminary data.</text>
</comment>